<dbReference type="Gene3D" id="3.40.50.150">
    <property type="entry name" value="Vaccinia Virus protein VP39"/>
    <property type="match status" value="1"/>
</dbReference>
<keyword evidence="2" id="KW-0696">RNA-directed RNA polymerase</keyword>
<keyword evidence="7" id="KW-0347">Helicase</keyword>
<evidence type="ECO:0000256" key="10">
    <source>
        <dbReference type="ARBA" id="ARBA00023136"/>
    </source>
</evidence>
<dbReference type="InterPro" id="IPR029063">
    <property type="entry name" value="SAM-dependent_MTases_sf"/>
</dbReference>
<keyword evidence="8" id="KW-0694">RNA-binding</keyword>
<evidence type="ECO:0000256" key="9">
    <source>
        <dbReference type="ARBA" id="ARBA00022953"/>
    </source>
</evidence>
<dbReference type="Pfam" id="PF20483">
    <property type="entry name" value="Flavi_NS5_thumb"/>
    <property type="match status" value="1"/>
</dbReference>
<reference evidence="14 15" key="1">
    <citation type="journal article" date="2014" name="Proc. Natl. Acad. Sci. U.S.A.">
        <title>A tick-borne segmented RNA virus contains genome segments derived from unsegmented viral ancestors.</title>
        <authorList>
            <person name="Qin X.C."/>
            <person name="Shi M."/>
            <person name="Tian J.H."/>
            <person name="Lin X.D."/>
            <person name="Gao D.Y."/>
            <person name="He J.R."/>
            <person name="Wang J.B."/>
            <person name="Li C.X."/>
            <person name="Kang Y.J."/>
            <person name="Yu B."/>
            <person name="Zhou D.J."/>
            <person name="Xu J."/>
            <person name="Plyusnin A."/>
            <person name="Holmes E.C."/>
            <person name="Zhang Y.Z."/>
        </authorList>
    </citation>
    <scope>NUCLEOTIDE SEQUENCE [LARGE SCALE GENOMIC DNA]</scope>
    <source>
        <strain evidence="14">SY84</strain>
    </source>
</reference>
<evidence type="ECO:0000256" key="12">
    <source>
        <dbReference type="SAM" id="Phobius"/>
    </source>
</evidence>
<dbReference type="GO" id="GO:0003723">
    <property type="term" value="F:RNA binding"/>
    <property type="evidence" value="ECO:0007669"/>
    <property type="project" value="UniProtKB-KW"/>
</dbReference>
<keyword evidence="10 12" id="KW-0472">Membrane</keyword>
<dbReference type="GO" id="GO:0039694">
    <property type="term" value="P:viral RNA genome replication"/>
    <property type="evidence" value="ECO:0007669"/>
    <property type="project" value="InterPro"/>
</dbReference>
<dbReference type="Pfam" id="PF00972">
    <property type="entry name" value="Flavi_NS5"/>
    <property type="match status" value="1"/>
</dbReference>
<comment type="subcellular location">
    <subcellularLocation>
        <location evidence="1">Host nucleus</location>
    </subcellularLocation>
</comment>
<evidence type="ECO:0000259" key="13">
    <source>
        <dbReference type="PROSITE" id="PS50507"/>
    </source>
</evidence>
<evidence type="ECO:0000256" key="8">
    <source>
        <dbReference type="ARBA" id="ARBA00022884"/>
    </source>
</evidence>
<evidence type="ECO:0000256" key="2">
    <source>
        <dbReference type="ARBA" id="ARBA00022484"/>
    </source>
</evidence>
<dbReference type="GO" id="GO:0005524">
    <property type="term" value="F:ATP binding"/>
    <property type="evidence" value="ECO:0007669"/>
    <property type="project" value="InterPro"/>
</dbReference>
<dbReference type="PROSITE" id="PS50507">
    <property type="entry name" value="RDRP_SSRNA_POS"/>
    <property type="match status" value="1"/>
</dbReference>
<dbReference type="GO" id="GO:0006397">
    <property type="term" value="P:mRNA processing"/>
    <property type="evidence" value="ECO:0007669"/>
    <property type="project" value="UniProtKB-KW"/>
</dbReference>
<dbReference type="InterPro" id="IPR002877">
    <property type="entry name" value="RNA_MeTrfase_FtsJ_dom"/>
</dbReference>
<keyword evidence="4" id="KW-0507">mRNA processing</keyword>
<keyword evidence="12" id="KW-1133">Transmembrane helix</keyword>
<evidence type="ECO:0000256" key="7">
    <source>
        <dbReference type="ARBA" id="ARBA00022806"/>
    </source>
</evidence>
<evidence type="ECO:0000256" key="6">
    <source>
        <dbReference type="ARBA" id="ARBA00022695"/>
    </source>
</evidence>
<dbReference type="GO" id="GO:0003724">
    <property type="term" value="F:RNA helicase activity"/>
    <property type="evidence" value="ECO:0007669"/>
    <property type="project" value="UniProtKB-EC"/>
</dbReference>
<dbReference type="SUPFAM" id="SSF53335">
    <property type="entry name" value="S-adenosyl-L-methionine-dependent methyltransferases"/>
    <property type="match status" value="1"/>
</dbReference>
<proteinExistence type="predicted"/>
<dbReference type="GO" id="GO:0042025">
    <property type="term" value="C:host cell nucleus"/>
    <property type="evidence" value="ECO:0007669"/>
    <property type="project" value="UniProtKB-SubCell"/>
</dbReference>
<evidence type="ECO:0000313" key="15">
    <source>
        <dbReference type="Proteomes" id="UP000204650"/>
    </source>
</evidence>
<dbReference type="EMBL" id="KJ001579">
    <property type="protein sequence ID" value="AHZ31740.1"/>
    <property type="molecule type" value="Genomic_RNA"/>
</dbReference>
<dbReference type="RefSeq" id="YP_009029999.1">
    <property type="nucleotide sequence ID" value="NC_024113.1"/>
</dbReference>
<keyword evidence="9" id="KW-0693">Viral RNA replication</keyword>
<dbReference type="InterPro" id="IPR000208">
    <property type="entry name" value="Flavi_RdRp_fingers/palm"/>
</dbReference>
<dbReference type="SUPFAM" id="SSF56672">
    <property type="entry name" value="DNA/RNA polymerases"/>
    <property type="match status" value="1"/>
</dbReference>
<dbReference type="GO" id="GO:0003968">
    <property type="term" value="F:RNA-directed RNA polymerase activity"/>
    <property type="evidence" value="ECO:0007669"/>
    <property type="project" value="UniProtKB-KW"/>
</dbReference>
<accession>A0A024CCC3</accession>
<dbReference type="GeneID" id="19371824"/>
<evidence type="ECO:0000256" key="1">
    <source>
        <dbReference type="ARBA" id="ARBA00004147"/>
    </source>
</evidence>
<dbReference type="OrthoDB" id="1990at10239"/>
<keyword evidence="5" id="KW-0808">Transferase</keyword>
<feature type="transmembrane region" description="Helical" evidence="12">
    <location>
        <begin position="6"/>
        <end position="25"/>
    </location>
</feature>
<dbReference type="InterPro" id="IPR046811">
    <property type="entry name" value="Flavi_NS5_thumb"/>
</dbReference>
<keyword evidence="7" id="KW-0378">Hydrolase</keyword>
<dbReference type="GO" id="GO:0032259">
    <property type="term" value="P:methylation"/>
    <property type="evidence" value="ECO:0007669"/>
    <property type="project" value="InterPro"/>
</dbReference>
<sequence length="914" mass="104690">MDADTVIAGLAMVMLILLAMILQMASHYKEHATFIYTPGGKLEEYKGDGLKVWKLEPTLGDPTELGRQAKKEMNAMTYEEFDRMKFRGVVAEAYAADKPSKGYDKLRTLLDIMDRPKLGTTVDLCAGRGGWSQLVRELEGPGDITAVSLWERGREEWMADPAIRRINANVKNVKPWRVDTLLFDGGETFKRDQNIMKEESYNDALLDAVDAWMMQATPPTNFVVKIQVPYTQKAMRLIEKWQVKTKKGRLVRLAGDRLSNTVMYFISDRLETQIRGRIASFLRELRERRVDRSLTSDPALQYERIVPEWTAEAVIEGCAPLTPLNMTRSIAEMHMEHPPLGITRFFKELGYKIAKKKGSEGTRKNRFVGQLIEPLRRVLERHHLFGAWQLTSTTPRAVFNIFRSKVDRAPVELHSHYPGLKKMYDILANLWLERHGKMKRLTEDEMASAINRRGAMGYQMDNRNYGDLGSYWDSGDWRQDVNTFKRALLSGTPTHAVYNTTAKKEKTKNLTRQVNKGSRIIQYLPADARLYELKVLGGLHKYLEKSGWSVAGQGLYKYGDRVKKSMDATGAAISEDVAGWDTKISKGLLTLESHMFTKLAEDEEMAREIHHLYRLYADPHMVVQREIEGEVHDVLLRGRGQVSSGRQPTYAANTITNFITTTYGMAVTLGIPEADWPRLVRDLTDERGNRRLLVSGDDKVLFLRGDEARVYASSAYRIGNDMGLVRKDMALEQESEIIVDVKEISFCSHRYWPVKYGNETHYMPVRDVGEIFAKATMALGVYKDDMTQEAWARVQGLNMLVNYHHIPECRMLALAILSVTRIGLNLRGITKGWMMSTEWLRDDLAPDTIHALITEGRTSGWDQLGYVDFKDRKGILLRPDTSYKNWRRDLPEKVRQLREDGQYKDWLQKMAVFG</sequence>
<keyword evidence="12" id="KW-0812">Transmembrane</keyword>
<keyword evidence="3" id="KW-1048">Host nucleus</keyword>
<dbReference type="SMR" id="A0A024CCC3"/>
<dbReference type="Gene3D" id="1.10.260.90">
    <property type="match status" value="1"/>
</dbReference>
<evidence type="ECO:0000256" key="11">
    <source>
        <dbReference type="ARBA" id="ARBA00047984"/>
    </source>
</evidence>
<feature type="domain" description="RdRp catalytic" evidence="13">
    <location>
        <begin position="570"/>
        <end position="711"/>
    </location>
</feature>
<protein>
    <submittedName>
        <fullName evidence="14">NS5-like protein</fullName>
    </submittedName>
</protein>
<dbReference type="InterPro" id="IPR007094">
    <property type="entry name" value="RNA-dir_pol_PSvirus"/>
</dbReference>
<dbReference type="KEGG" id="vg:19371824"/>
<evidence type="ECO:0000256" key="5">
    <source>
        <dbReference type="ARBA" id="ARBA00022679"/>
    </source>
</evidence>
<keyword evidence="6" id="KW-0548">Nucleotidyltransferase</keyword>
<evidence type="ECO:0000313" key="14">
    <source>
        <dbReference type="EMBL" id="AHZ31740.1"/>
    </source>
</evidence>
<comment type="catalytic activity">
    <reaction evidence="11">
        <text>ATP + H2O = ADP + phosphate + H(+)</text>
        <dbReference type="Rhea" id="RHEA:13065"/>
        <dbReference type="ChEBI" id="CHEBI:15377"/>
        <dbReference type="ChEBI" id="CHEBI:15378"/>
        <dbReference type="ChEBI" id="CHEBI:30616"/>
        <dbReference type="ChEBI" id="CHEBI:43474"/>
        <dbReference type="ChEBI" id="CHEBI:456216"/>
        <dbReference type="EC" id="3.6.4.13"/>
    </reaction>
</comment>
<dbReference type="Proteomes" id="UP000204650">
    <property type="component" value="Genome"/>
</dbReference>
<name>A0A024CCC3_9FLAV</name>
<organism evidence="14 15">
    <name type="scientific">Jingmen tick virus</name>
    <dbReference type="NCBI Taxonomy" id="1172985"/>
    <lineage>
        <taxon>Viruses</taxon>
        <taxon>Riboviria</taxon>
        <taxon>Orthornavirae</taxon>
        <taxon>Kitrinoviricota</taxon>
        <taxon>Flasuviricetes</taxon>
        <taxon>Amarillovirales</taxon>
        <taxon>Flaviviridae</taxon>
        <taxon>Jingmenvirus group</taxon>
    </lineage>
</organism>
<evidence type="ECO:0000256" key="3">
    <source>
        <dbReference type="ARBA" id="ARBA00022562"/>
    </source>
</evidence>
<keyword evidence="7" id="KW-0547">Nucleotide-binding</keyword>
<evidence type="ECO:0000256" key="4">
    <source>
        <dbReference type="ARBA" id="ARBA00022664"/>
    </source>
</evidence>
<dbReference type="GO" id="GO:0008168">
    <property type="term" value="F:methyltransferase activity"/>
    <property type="evidence" value="ECO:0007669"/>
    <property type="project" value="InterPro"/>
</dbReference>
<dbReference type="Pfam" id="PF01728">
    <property type="entry name" value="FtsJ"/>
    <property type="match status" value="1"/>
</dbReference>
<keyword evidence="7" id="KW-0067">ATP-binding</keyword>
<dbReference type="InterPro" id="IPR043502">
    <property type="entry name" value="DNA/RNA_pol_sf"/>
</dbReference>